<dbReference type="OrthoDB" id="10057598at2759"/>
<evidence type="ECO:0000313" key="3">
    <source>
        <dbReference type="EMBL" id="RPB06575.1"/>
    </source>
</evidence>
<proteinExistence type="predicted"/>
<evidence type="ECO:0000313" key="4">
    <source>
        <dbReference type="Proteomes" id="UP000277580"/>
    </source>
</evidence>
<dbReference type="InParanoid" id="A0A3N4KLB0"/>
<keyword evidence="2" id="KW-1133">Transmembrane helix</keyword>
<organism evidence="3 4">
    <name type="scientific">Morchella conica CCBAS932</name>
    <dbReference type="NCBI Taxonomy" id="1392247"/>
    <lineage>
        <taxon>Eukaryota</taxon>
        <taxon>Fungi</taxon>
        <taxon>Dikarya</taxon>
        <taxon>Ascomycota</taxon>
        <taxon>Pezizomycotina</taxon>
        <taxon>Pezizomycetes</taxon>
        <taxon>Pezizales</taxon>
        <taxon>Morchellaceae</taxon>
        <taxon>Morchella</taxon>
    </lineage>
</organism>
<keyword evidence="2" id="KW-0472">Membrane</keyword>
<evidence type="ECO:0000256" key="2">
    <source>
        <dbReference type="SAM" id="Phobius"/>
    </source>
</evidence>
<reference evidence="3 4" key="1">
    <citation type="journal article" date="2018" name="Nat. Ecol. Evol.">
        <title>Pezizomycetes genomes reveal the molecular basis of ectomycorrhizal truffle lifestyle.</title>
        <authorList>
            <person name="Murat C."/>
            <person name="Payen T."/>
            <person name="Noel B."/>
            <person name="Kuo A."/>
            <person name="Morin E."/>
            <person name="Chen J."/>
            <person name="Kohler A."/>
            <person name="Krizsan K."/>
            <person name="Balestrini R."/>
            <person name="Da Silva C."/>
            <person name="Montanini B."/>
            <person name="Hainaut M."/>
            <person name="Levati E."/>
            <person name="Barry K.W."/>
            <person name="Belfiori B."/>
            <person name="Cichocki N."/>
            <person name="Clum A."/>
            <person name="Dockter R.B."/>
            <person name="Fauchery L."/>
            <person name="Guy J."/>
            <person name="Iotti M."/>
            <person name="Le Tacon F."/>
            <person name="Lindquist E.A."/>
            <person name="Lipzen A."/>
            <person name="Malagnac F."/>
            <person name="Mello A."/>
            <person name="Molinier V."/>
            <person name="Miyauchi S."/>
            <person name="Poulain J."/>
            <person name="Riccioni C."/>
            <person name="Rubini A."/>
            <person name="Sitrit Y."/>
            <person name="Splivallo R."/>
            <person name="Traeger S."/>
            <person name="Wang M."/>
            <person name="Zifcakova L."/>
            <person name="Wipf D."/>
            <person name="Zambonelli A."/>
            <person name="Paolocci F."/>
            <person name="Nowrousian M."/>
            <person name="Ottonello S."/>
            <person name="Baldrian P."/>
            <person name="Spatafora J.W."/>
            <person name="Henrissat B."/>
            <person name="Nagy L.G."/>
            <person name="Aury J.M."/>
            <person name="Wincker P."/>
            <person name="Grigoriev I.V."/>
            <person name="Bonfante P."/>
            <person name="Martin F.M."/>
        </authorList>
    </citation>
    <scope>NUCLEOTIDE SEQUENCE [LARGE SCALE GENOMIC DNA]</scope>
    <source>
        <strain evidence="3 4">CCBAS932</strain>
    </source>
</reference>
<dbReference type="Pfam" id="PF14518">
    <property type="entry name" value="Haem_oxygenas_2"/>
    <property type="match status" value="1"/>
</dbReference>
<dbReference type="AlphaFoldDB" id="A0A3N4KLB0"/>
<name>A0A3N4KLB0_9PEZI</name>
<evidence type="ECO:0008006" key="5">
    <source>
        <dbReference type="Google" id="ProtNLM"/>
    </source>
</evidence>
<feature type="transmembrane region" description="Helical" evidence="2">
    <location>
        <begin position="15"/>
        <end position="39"/>
    </location>
</feature>
<dbReference type="STRING" id="1392247.A0A3N4KLB0"/>
<dbReference type="EMBL" id="ML119276">
    <property type="protein sequence ID" value="RPB06575.1"/>
    <property type="molecule type" value="Genomic_DNA"/>
</dbReference>
<protein>
    <recommendedName>
        <fullName evidence="5">Heme oxygenase-like protein</fullName>
    </recommendedName>
</protein>
<dbReference type="SMART" id="SM01236">
    <property type="entry name" value="Haem_oxygenase_2"/>
    <property type="match status" value="1"/>
</dbReference>
<feature type="compositionally biased region" description="Pro residues" evidence="1">
    <location>
        <begin position="528"/>
        <end position="538"/>
    </location>
</feature>
<accession>A0A3N4KLB0</accession>
<feature type="region of interest" description="Disordered" evidence="1">
    <location>
        <begin position="513"/>
        <end position="540"/>
    </location>
</feature>
<keyword evidence="4" id="KW-1185">Reference proteome</keyword>
<evidence type="ECO:0000256" key="1">
    <source>
        <dbReference type="SAM" id="MobiDB-lite"/>
    </source>
</evidence>
<dbReference type="Proteomes" id="UP000277580">
    <property type="component" value="Unassembled WGS sequence"/>
</dbReference>
<sequence>MPFSVNADVPLKLQVFFGATAVFVFIISTITVQAIAKLFSREDINSEIKGEFPQAPAPPLKTRHDSQDEELQLYKDLYFKLQHLEQYPEILPQSRDLLISLFSETLSEALKKTNSGILSVEQYTPESLADFMRNEADKTAQQWEQYLARRKAGGRTEIFSDREEAKWWLRQIAPVRYVDGAWLGHINTITTPFSLRRTAKDAFQVLSEELGDGDLGKNHVYVYQQVMNDIAPELPPGDSADFGHPRHQMGQLCIWKAAVAQLLISLFPHDFLPEILGFNMHFEVVSIETLVAAKELKEVKINPYYFLLHISIDNADSGHTAMAIETVRGYLEHIRKSAGDLAAQQAWKRVQAGYTLSASLITTPDCATLRAAAVGSFPRNEHEAEVAKIFKAKAHVAHRIHCSSAVKIGRRTLVDWLEPNAFASPQWQMDFLHDLSNLKPWVYKGDSRRSKLIQELCWEGKMFGSFTQREVESVQRWIDSLGKPYSSHIYWSFTGRPEETASTTALQNQDITANHPVFSPNPANEFSAPPPPYLPPNTPTSALTAGTPVLAKLLPIWFAHPCLLESFVCIPAKTSTPSAAAILCMLRAQSGFGAESPGVAGMDEVRREDSTGIVELGLEMVRRRGLAEPACLKDVLGMWRSEFAVVMLRLAMRPEENRGLLLGMAAAFVVLYDVVAASALLSESGREVLGMIAERGRRYVEVWVAEMREDEVLYAQYCRGYGWGRAEIESCFEHEGARDGA</sequence>
<keyword evidence="2" id="KW-0812">Transmembrane</keyword>
<gene>
    <name evidence="3" type="ORF">P167DRAFT_580332</name>
</gene>